<name>A0A2N3N4S8_9PEZI</name>
<comment type="caution">
    <text evidence="3">The sequence shown here is derived from an EMBL/GenBank/DDBJ whole genome shotgun (WGS) entry which is preliminary data.</text>
</comment>
<dbReference type="OrthoDB" id="5421765at2759"/>
<evidence type="ECO:0000256" key="2">
    <source>
        <dbReference type="SAM" id="Phobius"/>
    </source>
</evidence>
<evidence type="ECO:0000313" key="4">
    <source>
        <dbReference type="Proteomes" id="UP000233524"/>
    </source>
</evidence>
<evidence type="ECO:0000313" key="3">
    <source>
        <dbReference type="EMBL" id="PKS07402.1"/>
    </source>
</evidence>
<feature type="compositionally biased region" description="Polar residues" evidence="1">
    <location>
        <begin position="1"/>
        <end position="10"/>
    </location>
</feature>
<feature type="transmembrane region" description="Helical" evidence="2">
    <location>
        <begin position="93"/>
        <end position="117"/>
    </location>
</feature>
<dbReference type="AlphaFoldDB" id="A0A2N3N4S8"/>
<dbReference type="VEuPathDB" id="FungiDB:jhhlp_006004"/>
<protein>
    <submittedName>
        <fullName evidence="3">Uncharacterized protein</fullName>
    </submittedName>
</protein>
<accession>A0A2N3N4S8</accession>
<feature type="compositionally biased region" description="Polar residues" evidence="1">
    <location>
        <begin position="62"/>
        <end position="80"/>
    </location>
</feature>
<keyword evidence="4" id="KW-1185">Reference proteome</keyword>
<dbReference type="Proteomes" id="UP000233524">
    <property type="component" value="Unassembled WGS sequence"/>
</dbReference>
<sequence>MAPQVASNVPPTEDGAQTADGAIAVPPSAVDPNPPVQSTPSIPGVTPSPPGPEAEGVGIGASESNTKTATGSPAIQSSPNIDPHESRGLGNGAVAGVAIGVLVLGLLIGAAVAFVILKKRASKRHAQPMIAAATDGSRSNASKPLPAEDLKLSQFLLDSTPDREITAELAAITNLLETHVDANYHLQPVQANAANLSNILGDLGVGQQGLLSPVDVTSLALNPQTRRLALRHILSEVIFSSADLHGHSPISTLPVSMASFVRSIPPVEVKMGDSEGKSNESTLRQSKTNQLHTKATSLALTKWRTLSAFLLHPVRSDRSPLSPDEVGSAGQIATLAGSLNAFLEPFVNPDPASRAQQTEHLKAVIYEITKLGHVVLSQPSEWRFLHRTDLSGQGPFFVLTPGLVKIRGKEGRVYQPPKSVVDPVIVRL</sequence>
<dbReference type="EMBL" id="NLAX01000701">
    <property type="protein sequence ID" value="PKS07402.1"/>
    <property type="molecule type" value="Genomic_DNA"/>
</dbReference>
<feature type="region of interest" description="Disordered" evidence="1">
    <location>
        <begin position="1"/>
        <end position="86"/>
    </location>
</feature>
<organism evidence="3 4">
    <name type="scientific">Lomentospora prolificans</name>
    <dbReference type="NCBI Taxonomy" id="41688"/>
    <lineage>
        <taxon>Eukaryota</taxon>
        <taxon>Fungi</taxon>
        <taxon>Dikarya</taxon>
        <taxon>Ascomycota</taxon>
        <taxon>Pezizomycotina</taxon>
        <taxon>Sordariomycetes</taxon>
        <taxon>Hypocreomycetidae</taxon>
        <taxon>Microascales</taxon>
        <taxon>Microascaceae</taxon>
        <taxon>Lomentospora</taxon>
    </lineage>
</organism>
<feature type="region of interest" description="Disordered" evidence="1">
    <location>
        <begin position="270"/>
        <end position="290"/>
    </location>
</feature>
<dbReference type="InParanoid" id="A0A2N3N4S8"/>
<proteinExistence type="predicted"/>
<feature type="compositionally biased region" description="Polar residues" evidence="1">
    <location>
        <begin position="279"/>
        <end position="290"/>
    </location>
</feature>
<gene>
    <name evidence="3" type="ORF">jhhlp_006004</name>
</gene>
<keyword evidence="2" id="KW-0812">Transmembrane</keyword>
<reference evidence="3 4" key="1">
    <citation type="journal article" date="2017" name="G3 (Bethesda)">
        <title>First Draft Genome Sequence of the Pathogenic Fungus Lomentospora prolificans (Formerly Scedosporium prolificans).</title>
        <authorList>
            <person name="Luo R."/>
            <person name="Zimin A."/>
            <person name="Workman R."/>
            <person name="Fan Y."/>
            <person name="Pertea G."/>
            <person name="Grossman N."/>
            <person name="Wear M.P."/>
            <person name="Jia B."/>
            <person name="Miller H."/>
            <person name="Casadevall A."/>
            <person name="Timp W."/>
            <person name="Zhang S.X."/>
            <person name="Salzberg S.L."/>
        </authorList>
    </citation>
    <scope>NUCLEOTIDE SEQUENCE [LARGE SCALE GENOMIC DNA]</scope>
    <source>
        <strain evidence="3 4">JHH-5317</strain>
    </source>
</reference>
<keyword evidence="2" id="KW-0472">Membrane</keyword>
<keyword evidence="2" id="KW-1133">Transmembrane helix</keyword>
<evidence type="ECO:0000256" key="1">
    <source>
        <dbReference type="SAM" id="MobiDB-lite"/>
    </source>
</evidence>